<accession>A0A919VUZ0</accession>
<dbReference type="PRINTS" id="PR01438">
    <property type="entry name" value="UNVRSLSTRESS"/>
</dbReference>
<protein>
    <recommendedName>
        <fullName evidence="2">UspA domain-containing protein</fullName>
    </recommendedName>
</protein>
<feature type="domain" description="UspA" evidence="2">
    <location>
        <begin position="26"/>
        <end position="106"/>
    </location>
</feature>
<dbReference type="AlphaFoldDB" id="A0A919VUZ0"/>
<dbReference type="SUPFAM" id="SSF52402">
    <property type="entry name" value="Adenine nucleotide alpha hydrolases-like"/>
    <property type="match status" value="1"/>
</dbReference>
<dbReference type="Proteomes" id="UP000681340">
    <property type="component" value="Unassembled WGS sequence"/>
</dbReference>
<reference evidence="3" key="1">
    <citation type="submission" date="2021-03" db="EMBL/GenBank/DDBJ databases">
        <title>Whole genome shotgun sequence of Actinoplanes auranticolor NBRC 12245.</title>
        <authorList>
            <person name="Komaki H."/>
            <person name="Tamura T."/>
        </authorList>
    </citation>
    <scope>NUCLEOTIDE SEQUENCE</scope>
    <source>
        <strain evidence="3">NBRC 12245</strain>
    </source>
</reference>
<name>A0A919VUZ0_9ACTN</name>
<dbReference type="InterPro" id="IPR006016">
    <property type="entry name" value="UspA"/>
</dbReference>
<keyword evidence="4" id="KW-1185">Reference proteome</keyword>
<dbReference type="InterPro" id="IPR014729">
    <property type="entry name" value="Rossmann-like_a/b/a_fold"/>
</dbReference>
<gene>
    <name evidence="3" type="ORF">Aau02nite_77270</name>
</gene>
<dbReference type="Gene3D" id="3.40.50.620">
    <property type="entry name" value="HUPs"/>
    <property type="match status" value="1"/>
</dbReference>
<comment type="caution">
    <text evidence="3">The sequence shown here is derived from an EMBL/GenBank/DDBJ whole genome shotgun (WGS) entry which is preliminary data.</text>
</comment>
<dbReference type="PANTHER" id="PTHR46553:SF3">
    <property type="entry name" value="ADENINE NUCLEOTIDE ALPHA HYDROLASES-LIKE SUPERFAMILY PROTEIN"/>
    <property type="match status" value="1"/>
</dbReference>
<evidence type="ECO:0000256" key="1">
    <source>
        <dbReference type="ARBA" id="ARBA00008791"/>
    </source>
</evidence>
<proteinExistence type="inferred from homology"/>
<evidence type="ECO:0000313" key="3">
    <source>
        <dbReference type="EMBL" id="GIM77711.1"/>
    </source>
</evidence>
<dbReference type="InterPro" id="IPR006015">
    <property type="entry name" value="Universal_stress_UspA"/>
</dbReference>
<evidence type="ECO:0000259" key="2">
    <source>
        <dbReference type="Pfam" id="PF00582"/>
    </source>
</evidence>
<dbReference type="EMBL" id="BOQL01000068">
    <property type="protein sequence ID" value="GIM77711.1"/>
    <property type="molecule type" value="Genomic_DNA"/>
</dbReference>
<organism evidence="3 4">
    <name type="scientific">Actinoplanes auranticolor</name>
    <dbReference type="NCBI Taxonomy" id="47988"/>
    <lineage>
        <taxon>Bacteria</taxon>
        <taxon>Bacillati</taxon>
        <taxon>Actinomycetota</taxon>
        <taxon>Actinomycetes</taxon>
        <taxon>Micromonosporales</taxon>
        <taxon>Micromonosporaceae</taxon>
        <taxon>Actinoplanes</taxon>
    </lineage>
</organism>
<evidence type="ECO:0000313" key="4">
    <source>
        <dbReference type="Proteomes" id="UP000681340"/>
    </source>
</evidence>
<comment type="similarity">
    <text evidence="1">Belongs to the universal stress protein A family.</text>
</comment>
<dbReference type="Pfam" id="PF00582">
    <property type="entry name" value="Usp"/>
    <property type="match status" value="1"/>
</dbReference>
<dbReference type="PANTHER" id="PTHR46553">
    <property type="entry name" value="ADENINE NUCLEOTIDE ALPHA HYDROLASES-LIKE SUPERFAMILY PROTEIN"/>
    <property type="match status" value="1"/>
</dbReference>
<sequence>MIRTYLPPPLLWMAGVPVAEFSTPVEDAAERQRVEELLTPWRDKHPGVKVDITVSHNSSAAALTDASHGAQLVVVGSHGHGSIAGALLGSTGIQLLHHADCPVLTARQPASETRRS</sequence>